<dbReference type="InterPro" id="IPR009835">
    <property type="entry name" value="SrtB"/>
</dbReference>
<keyword evidence="4" id="KW-1133">Transmembrane helix</keyword>
<dbReference type="NCBIfam" id="TIGR03064">
    <property type="entry name" value="sortase_srtB"/>
    <property type="match status" value="1"/>
</dbReference>
<feature type="compositionally biased region" description="Polar residues" evidence="3">
    <location>
        <begin position="1"/>
        <end position="21"/>
    </location>
</feature>
<keyword evidence="1" id="KW-0378">Hydrolase</keyword>
<feature type="region of interest" description="Disordered" evidence="3">
    <location>
        <begin position="1"/>
        <end position="49"/>
    </location>
</feature>
<dbReference type="CDD" id="cd05826">
    <property type="entry name" value="Sortase_B"/>
    <property type="match status" value="1"/>
</dbReference>
<dbReference type="Proteomes" id="UP000253975">
    <property type="component" value="Unassembled WGS sequence"/>
</dbReference>
<feature type="region of interest" description="Disordered" evidence="3">
    <location>
        <begin position="63"/>
        <end position="82"/>
    </location>
</feature>
<feature type="transmembrane region" description="Helical" evidence="4">
    <location>
        <begin position="87"/>
        <end position="114"/>
    </location>
</feature>
<dbReference type="InterPro" id="IPR023365">
    <property type="entry name" value="Sortase_dom-sf"/>
</dbReference>
<dbReference type="GO" id="GO:0016787">
    <property type="term" value="F:hydrolase activity"/>
    <property type="evidence" value="ECO:0007669"/>
    <property type="project" value="UniProtKB-KW"/>
</dbReference>
<gene>
    <name evidence="5" type="primary">srtB</name>
    <name evidence="5" type="ORF">C1881_03865</name>
</gene>
<dbReference type="SUPFAM" id="SSF63817">
    <property type="entry name" value="Sortase"/>
    <property type="match status" value="1"/>
</dbReference>
<reference evidence="5 6" key="1">
    <citation type="journal article" date="2018" name="Elife">
        <title>Discovery and characterization of a prevalent human gut bacterial enzyme sufficient for the inactivation of a family of plant toxins.</title>
        <authorList>
            <person name="Koppel N."/>
            <person name="Bisanz J.E."/>
            <person name="Pandelia M.E."/>
            <person name="Turnbaugh P.J."/>
            <person name="Balskus E.P."/>
        </authorList>
    </citation>
    <scope>NUCLEOTIDE SEQUENCE [LARGE SCALE GENOMIC DNA]</scope>
    <source>
        <strain evidence="5 6">OB21 GAM31</strain>
    </source>
</reference>
<evidence type="ECO:0000256" key="2">
    <source>
        <dbReference type="PIRSR" id="PIRSR605754-1"/>
    </source>
</evidence>
<dbReference type="Gene3D" id="2.40.260.10">
    <property type="entry name" value="Sortase"/>
    <property type="match status" value="1"/>
</dbReference>
<comment type="caution">
    <text evidence="5">The sequence shown here is derived from an EMBL/GenBank/DDBJ whole genome shotgun (WGS) entry which is preliminary data.</text>
</comment>
<name>A0A369LJN4_9ACTN</name>
<feature type="active site" description="Proton donor/acceptor" evidence="2">
    <location>
        <position position="215"/>
    </location>
</feature>
<evidence type="ECO:0000313" key="5">
    <source>
        <dbReference type="EMBL" id="RDB59823.1"/>
    </source>
</evidence>
<sequence length="336" mass="36012">MGIMNTNKQNPYRANSTQGPAQQGGFVPARPAQPRHAANPYSANACGAARPSTQNAVDYSRANYGSNMGGGKHGRGGKHGGSGKSRVWTIVLIVAAIVLAISLGVLGVIGYGYWHGTKVYDDISATSGLAKEETALADMTVNWDALREQNEDIVGWVYMPGTSIDYPIVQGENDEEYLQKDFTGSTSGLVHKGTIFLSADNAGDFSDSNSFIYGHNMNDETMFAHILAMTDQATFDAARTLYILTPTQNYRCRTYALDVVKNTETNILQPNFADEAAMRSYMTARINDSAVGAPTDVDLASVTKLFTLITCGDDYANTRAVLCGGCVEQAAPANAE</sequence>
<evidence type="ECO:0000256" key="1">
    <source>
        <dbReference type="ARBA" id="ARBA00022801"/>
    </source>
</evidence>
<evidence type="ECO:0000256" key="4">
    <source>
        <dbReference type="SAM" id="Phobius"/>
    </source>
</evidence>
<accession>A0A369LJN4</accession>
<protein>
    <submittedName>
        <fullName evidence="5">SrtB family sortase</fullName>
    </submittedName>
</protein>
<dbReference type="Pfam" id="PF04203">
    <property type="entry name" value="Sortase"/>
    <property type="match status" value="1"/>
</dbReference>
<keyword evidence="4" id="KW-0472">Membrane</keyword>
<dbReference type="EMBL" id="PPTO01000004">
    <property type="protein sequence ID" value="RDB59823.1"/>
    <property type="molecule type" value="Genomic_DNA"/>
</dbReference>
<dbReference type="AlphaFoldDB" id="A0A369LJN4"/>
<proteinExistence type="predicted"/>
<feature type="active site" description="Acyl-thioester intermediate" evidence="2">
    <location>
        <position position="311"/>
    </location>
</feature>
<organism evidence="5 6">
    <name type="scientific">Slackia isoflavoniconvertens</name>
    <dbReference type="NCBI Taxonomy" id="572010"/>
    <lineage>
        <taxon>Bacteria</taxon>
        <taxon>Bacillati</taxon>
        <taxon>Actinomycetota</taxon>
        <taxon>Coriobacteriia</taxon>
        <taxon>Eggerthellales</taxon>
        <taxon>Eggerthellaceae</taxon>
        <taxon>Slackia</taxon>
    </lineage>
</organism>
<keyword evidence="4" id="KW-0812">Transmembrane</keyword>
<evidence type="ECO:0000256" key="3">
    <source>
        <dbReference type="SAM" id="MobiDB-lite"/>
    </source>
</evidence>
<dbReference type="InterPro" id="IPR005754">
    <property type="entry name" value="Sortase"/>
</dbReference>
<evidence type="ECO:0000313" key="6">
    <source>
        <dbReference type="Proteomes" id="UP000253975"/>
    </source>
</evidence>